<dbReference type="PROSITE" id="PS50026">
    <property type="entry name" value="EGF_3"/>
    <property type="match status" value="1"/>
</dbReference>
<dbReference type="Gene3D" id="2.60.120.200">
    <property type="match status" value="1"/>
</dbReference>
<dbReference type="Gene3D" id="2.10.25.10">
    <property type="entry name" value="Laminin"/>
    <property type="match status" value="1"/>
</dbReference>
<evidence type="ECO:0000256" key="1">
    <source>
        <dbReference type="ARBA" id="ARBA00023157"/>
    </source>
</evidence>
<feature type="non-terminal residue" evidence="4">
    <location>
        <position position="1"/>
    </location>
</feature>
<reference evidence="4" key="1">
    <citation type="submission" date="2014-12" db="EMBL/GenBank/DDBJ databases">
        <title>Insight into the proteome of Arion vulgaris.</title>
        <authorList>
            <person name="Aradska J."/>
            <person name="Bulat T."/>
            <person name="Smidak R."/>
            <person name="Sarate P."/>
            <person name="Gangsoo J."/>
            <person name="Sialana F."/>
            <person name="Bilban M."/>
            <person name="Lubec G."/>
        </authorList>
    </citation>
    <scope>NUCLEOTIDE SEQUENCE</scope>
    <source>
        <tissue evidence="4">Skin</tissue>
    </source>
</reference>
<dbReference type="PROSITE" id="PS01186">
    <property type="entry name" value="EGF_2"/>
    <property type="match status" value="1"/>
</dbReference>
<sequence length="96" mass="10567">SEHVCDDIKCLNGGSCTARSADQHVCLCPLGFHGDTCLKDSPVHIPHFTAHSYLEFPGLERSVLSYTEIEIVFKPTSQDGTLFYNGFSKTRGGDFI</sequence>
<dbReference type="SUPFAM" id="SSF49899">
    <property type="entry name" value="Concanavalin A-like lectins/glucanases"/>
    <property type="match status" value="1"/>
</dbReference>
<keyword evidence="1 2" id="KW-1015">Disulfide bond</keyword>
<organism evidence="4">
    <name type="scientific">Arion vulgaris</name>
    <dbReference type="NCBI Taxonomy" id="1028688"/>
    <lineage>
        <taxon>Eukaryota</taxon>
        <taxon>Metazoa</taxon>
        <taxon>Spiralia</taxon>
        <taxon>Lophotrochozoa</taxon>
        <taxon>Mollusca</taxon>
        <taxon>Gastropoda</taxon>
        <taxon>Heterobranchia</taxon>
        <taxon>Euthyneura</taxon>
        <taxon>Panpulmonata</taxon>
        <taxon>Eupulmonata</taxon>
        <taxon>Stylommatophora</taxon>
        <taxon>Helicina</taxon>
        <taxon>Arionoidea</taxon>
        <taxon>Arionidae</taxon>
        <taxon>Arion</taxon>
    </lineage>
</organism>
<proteinExistence type="predicted"/>
<dbReference type="InterPro" id="IPR013320">
    <property type="entry name" value="ConA-like_dom_sf"/>
</dbReference>
<comment type="caution">
    <text evidence="2">Lacks conserved residue(s) required for the propagation of feature annotation.</text>
</comment>
<name>A0A0B6YGQ4_9EUPU</name>
<evidence type="ECO:0000256" key="2">
    <source>
        <dbReference type="PROSITE-ProRule" id="PRU00076"/>
    </source>
</evidence>
<dbReference type="InterPro" id="IPR000742">
    <property type="entry name" value="EGF"/>
</dbReference>
<feature type="non-terminal residue" evidence="4">
    <location>
        <position position="96"/>
    </location>
</feature>
<feature type="disulfide bond" evidence="2">
    <location>
        <begin position="28"/>
        <end position="37"/>
    </location>
</feature>
<feature type="domain" description="EGF-like" evidence="3">
    <location>
        <begin position="1"/>
        <end position="38"/>
    </location>
</feature>
<keyword evidence="2" id="KW-0245">EGF-like domain</keyword>
<dbReference type="PROSITE" id="PS00022">
    <property type="entry name" value="EGF_1"/>
    <property type="match status" value="1"/>
</dbReference>
<evidence type="ECO:0000313" key="4">
    <source>
        <dbReference type="EMBL" id="CEK55354.1"/>
    </source>
</evidence>
<accession>A0A0B6YGQ4</accession>
<protein>
    <recommendedName>
        <fullName evidence="3">EGF-like domain-containing protein</fullName>
    </recommendedName>
</protein>
<evidence type="ECO:0000259" key="3">
    <source>
        <dbReference type="PROSITE" id="PS50026"/>
    </source>
</evidence>
<gene>
    <name evidence="4" type="primary">ORF24997</name>
</gene>
<dbReference type="SMART" id="SM00181">
    <property type="entry name" value="EGF"/>
    <property type="match status" value="1"/>
</dbReference>
<dbReference type="EMBL" id="HACG01008489">
    <property type="protein sequence ID" value="CEK55354.1"/>
    <property type="molecule type" value="Transcribed_RNA"/>
</dbReference>
<dbReference type="AlphaFoldDB" id="A0A0B6YGQ4"/>
<dbReference type="Pfam" id="PF00008">
    <property type="entry name" value="EGF"/>
    <property type="match status" value="1"/>
</dbReference>